<gene>
    <name evidence="1" type="ORF">OXX778_LOCUS16850</name>
</gene>
<protein>
    <submittedName>
        <fullName evidence="1">Uncharacterized protein</fullName>
    </submittedName>
</protein>
<comment type="caution">
    <text evidence="1">The sequence shown here is derived from an EMBL/GenBank/DDBJ whole genome shotgun (WGS) entry which is preliminary data.</text>
</comment>
<dbReference type="EMBL" id="CAJNOC010004117">
    <property type="protein sequence ID" value="CAF1010129.1"/>
    <property type="molecule type" value="Genomic_DNA"/>
</dbReference>
<keyword evidence="2" id="KW-1185">Reference proteome</keyword>
<evidence type="ECO:0000313" key="1">
    <source>
        <dbReference type="EMBL" id="CAF1010129.1"/>
    </source>
</evidence>
<reference evidence="1" key="1">
    <citation type="submission" date="2021-02" db="EMBL/GenBank/DDBJ databases">
        <authorList>
            <person name="Nowell W R."/>
        </authorList>
    </citation>
    <scope>NUCLEOTIDE SEQUENCE</scope>
    <source>
        <strain evidence="1">Ploen Becks lab</strain>
    </source>
</reference>
<sequence length="107" mass="12739">MFKNSREICEFHDNLVNKVDIIIENLMITKYSLYTNEQSKFNSYRNTLISKIKEIELFNLQNYKNDNLIFGFVLEIENRTSINRNTSPIILLLSKLYLPEEVIKCLE</sequence>
<accession>A0A814HFG6</accession>
<evidence type="ECO:0000313" key="2">
    <source>
        <dbReference type="Proteomes" id="UP000663879"/>
    </source>
</evidence>
<dbReference type="Proteomes" id="UP000663879">
    <property type="component" value="Unassembled WGS sequence"/>
</dbReference>
<dbReference type="AlphaFoldDB" id="A0A814HFG6"/>
<organism evidence="1 2">
    <name type="scientific">Brachionus calyciflorus</name>
    <dbReference type="NCBI Taxonomy" id="104777"/>
    <lineage>
        <taxon>Eukaryota</taxon>
        <taxon>Metazoa</taxon>
        <taxon>Spiralia</taxon>
        <taxon>Gnathifera</taxon>
        <taxon>Rotifera</taxon>
        <taxon>Eurotatoria</taxon>
        <taxon>Monogononta</taxon>
        <taxon>Pseudotrocha</taxon>
        <taxon>Ploima</taxon>
        <taxon>Brachionidae</taxon>
        <taxon>Brachionus</taxon>
    </lineage>
</organism>
<proteinExistence type="predicted"/>
<name>A0A814HFG6_9BILA</name>